<evidence type="ECO:0000313" key="1">
    <source>
        <dbReference type="EMBL" id="MTG99113.1"/>
    </source>
</evidence>
<protein>
    <submittedName>
        <fullName evidence="1">Uncharacterized protein</fullName>
    </submittedName>
</protein>
<dbReference type="OrthoDB" id="1490382at2"/>
<dbReference type="Proteomes" id="UP000438760">
    <property type="component" value="Unassembled WGS sequence"/>
</dbReference>
<comment type="caution">
    <text evidence="1">The sequence shown here is derived from an EMBL/GenBank/DDBJ whole genome shotgun (WGS) entry which is preliminary data.</text>
</comment>
<keyword evidence="2" id="KW-1185">Reference proteome</keyword>
<accession>A0A6I3LL88</accession>
<dbReference type="EMBL" id="WMJX01000044">
    <property type="protein sequence ID" value="MTG99113.1"/>
    <property type="molecule type" value="Genomic_DNA"/>
</dbReference>
<name>A0A6I3LL88_9FLAO</name>
<gene>
    <name evidence="1" type="ORF">GJV76_13385</name>
</gene>
<proteinExistence type="predicted"/>
<dbReference type="RefSeq" id="WP_155093116.1">
    <property type="nucleotide sequence ID" value="NZ_WMJX01000044.1"/>
</dbReference>
<dbReference type="AlphaFoldDB" id="A0A6I3LL88"/>
<evidence type="ECO:0000313" key="2">
    <source>
        <dbReference type="Proteomes" id="UP000438760"/>
    </source>
</evidence>
<organism evidence="1 2">
    <name type="scientific">Myroides albus</name>
    <dbReference type="NCBI Taxonomy" id="2562892"/>
    <lineage>
        <taxon>Bacteria</taxon>
        <taxon>Pseudomonadati</taxon>
        <taxon>Bacteroidota</taxon>
        <taxon>Flavobacteriia</taxon>
        <taxon>Flavobacteriales</taxon>
        <taxon>Flavobacteriaceae</taxon>
        <taxon>Myroides</taxon>
    </lineage>
</organism>
<reference evidence="1 2" key="1">
    <citation type="submission" date="2019-11" db="EMBL/GenBank/DDBJ databases">
        <title>Genome of Strain BIT-d1.</title>
        <authorList>
            <person name="Yang Y."/>
        </authorList>
    </citation>
    <scope>NUCLEOTIDE SEQUENCE [LARGE SCALE GENOMIC DNA]</scope>
    <source>
        <strain evidence="1 2">BIT-d1</strain>
    </source>
</reference>
<sequence>MDLYFVYSSGGGAGDWNGINRVFSNSMPENFKKNLLIKFGDIFFNHRSNGSILRPRAWRDVDNARKWLIQKTGDNFLMNSPNLIMDVGTTKIVSFITHNHPDFTDIQIINEFDRIIEEENILEKYAEIINNSSISNAVTFDIPNLFKVRTQQGNVNRNLFSTNAAKQRMIDLAAKYANHTYRLTGEDPDKLLTIISAEWSNQDIDRYLELLNYVPTKLGIGALTNFPNAQFEDMLRRLDEHLVFDRYLKVHFLGSGGIEKSNMIIGTLGNQRNFSVDVTTPFNRGIDGNTNGTSQSGYYDYQNKRLHRITPENLEHIMSLHQNFNNERKYFTNEEMREILNSILQHQNRNSSLETYNNRAKLIIHNFDVYQFNIE</sequence>